<comment type="caution">
    <text evidence="6">The sequence shown here is derived from an EMBL/GenBank/DDBJ whole genome shotgun (WGS) entry which is preliminary data.</text>
</comment>
<dbReference type="PROSITE" id="PS00211">
    <property type="entry name" value="ABC_TRANSPORTER_1"/>
    <property type="match status" value="1"/>
</dbReference>
<keyword evidence="2" id="KW-0813">Transport</keyword>
<dbReference type="InterPro" id="IPR050763">
    <property type="entry name" value="ABC_transporter_ATP-binding"/>
</dbReference>
<dbReference type="CDD" id="cd03230">
    <property type="entry name" value="ABC_DR_subfamily_A"/>
    <property type="match status" value="1"/>
</dbReference>
<evidence type="ECO:0000256" key="3">
    <source>
        <dbReference type="ARBA" id="ARBA00022741"/>
    </source>
</evidence>
<dbReference type="EMBL" id="JBHUHO010000024">
    <property type="protein sequence ID" value="MFD2115686.1"/>
    <property type="molecule type" value="Genomic_DNA"/>
</dbReference>
<dbReference type="SMART" id="SM00382">
    <property type="entry name" value="AAA"/>
    <property type="match status" value="1"/>
</dbReference>
<sequence>MLQVEQLDKQFGRIKVIDNISFSVPAGRCVAMLGPNGAGKTTTLRIISGLLQATSGQVTLGGIAYSPKNADQYKQRMGYLPQNPQFFSWMSGLEFLVFAGKLHGLSASIAKKKAEQLMEQVGLQLATKKRIGSYSGGMKQRLGIAQAFIHEPDLLIMDEPVSALDPIGRNEIMAMLQQLKRKTTILFSTHVLHDAEQLCDDIIIVKEGKIALQGELASLKEKYDEPLVRMTFSIATDHDKGKVKQLQRKLVTAVQPHSKELMFVDCNLETETLSCKMTDEVIGKQMLWELLASDTYPVTDLQFTSTNLEKLFMKVVTA</sequence>
<dbReference type="InterPro" id="IPR003439">
    <property type="entry name" value="ABC_transporter-like_ATP-bd"/>
</dbReference>
<dbReference type="Pfam" id="PF00005">
    <property type="entry name" value="ABC_tran"/>
    <property type="match status" value="1"/>
</dbReference>
<dbReference type="PANTHER" id="PTHR42711">
    <property type="entry name" value="ABC TRANSPORTER ATP-BINDING PROTEIN"/>
    <property type="match status" value="1"/>
</dbReference>
<evidence type="ECO:0000256" key="4">
    <source>
        <dbReference type="ARBA" id="ARBA00022840"/>
    </source>
</evidence>
<dbReference type="InterPro" id="IPR017871">
    <property type="entry name" value="ABC_transporter-like_CS"/>
</dbReference>
<keyword evidence="7" id="KW-1185">Reference proteome</keyword>
<comment type="similarity">
    <text evidence="1">Belongs to the ABC transporter superfamily.</text>
</comment>
<dbReference type="Gene3D" id="3.40.50.300">
    <property type="entry name" value="P-loop containing nucleotide triphosphate hydrolases"/>
    <property type="match status" value="1"/>
</dbReference>
<organism evidence="6 7">
    <name type="scientific">Paenibacillus yanchengensis</name>
    <dbReference type="NCBI Taxonomy" id="2035833"/>
    <lineage>
        <taxon>Bacteria</taxon>
        <taxon>Bacillati</taxon>
        <taxon>Bacillota</taxon>
        <taxon>Bacilli</taxon>
        <taxon>Bacillales</taxon>
        <taxon>Paenibacillaceae</taxon>
        <taxon>Paenibacillus</taxon>
    </lineage>
</organism>
<evidence type="ECO:0000256" key="1">
    <source>
        <dbReference type="ARBA" id="ARBA00005417"/>
    </source>
</evidence>
<protein>
    <submittedName>
        <fullName evidence="6">ABC transporter ATP-binding protein</fullName>
    </submittedName>
</protein>
<accession>A0ABW4YJ00</accession>
<reference evidence="7" key="1">
    <citation type="journal article" date="2019" name="Int. J. Syst. Evol. Microbiol.">
        <title>The Global Catalogue of Microorganisms (GCM) 10K type strain sequencing project: providing services to taxonomists for standard genome sequencing and annotation.</title>
        <authorList>
            <consortium name="The Broad Institute Genomics Platform"/>
            <consortium name="The Broad Institute Genome Sequencing Center for Infectious Disease"/>
            <person name="Wu L."/>
            <person name="Ma J."/>
        </authorList>
    </citation>
    <scope>NUCLEOTIDE SEQUENCE [LARGE SCALE GENOMIC DNA]</scope>
    <source>
        <strain evidence="7">GH52</strain>
    </source>
</reference>
<dbReference type="RefSeq" id="WP_377771094.1">
    <property type="nucleotide sequence ID" value="NZ_JBHUHO010000024.1"/>
</dbReference>
<keyword evidence="4 6" id="KW-0067">ATP-binding</keyword>
<dbReference type="PROSITE" id="PS50893">
    <property type="entry name" value="ABC_TRANSPORTER_2"/>
    <property type="match status" value="1"/>
</dbReference>
<dbReference type="GO" id="GO:0005524">
    <property type="term" value="F:ATP binding"/>
    <property type="evidence" value="ECO:0007669"/>
    <property type="project" value="UniProtKB-KW"/>
</dbReference>
<dbReference type="Proteomes" id="UP001597362">
    <property type="component" value="Unassembled WGS sequence"/>
</dbReference>
<name>A0ABW4YJ00_9BACL</name>
<dbReference type="InterPro" id="IPR003593">
    <property type="entry name" value="AAA+_ATPase"/>
</dbReference>
<feature type="domain" description="ABC transporter" evidence="5">
    <location>
        <begin position="2"/>
        <end position="232"/>
    </location>
</feature>
<keyword evidence="3" id="KW-0547">Nucleotide-binding</keyword>
<dbReference type="InterPro" id="IPR027417">
    <property type="entry name" value="P-loop_NTPase"/>
</dbReference>
<gene>
    <name evidence="6" type="ORF">ACFSJH_08095</name>
</gene>
<evidence type="ECO:0000313" key="7">
    <source>
        <dbReference type="Proteomes" id="UP001597362"/>
    </source>
</evidence>
<proteinExistence type="inferred from homology"/>
<evidence type="ECO:0000313" key="6">
    <source>
        <dbReference type="EMBL" id="MFD2115686.1"/>
    </source>
</evidence>
<evidence type="ECO:0000256" key="2">
    <source>
        <dbReference type="ARBA" id="ARBA00022448"/>
    </source>
</evidence>
<dbReference type="SUPFAM" id="SSF52540">
    <property type="entry name" value="P-loop containing nucleoside triphosphate hydrolases"/>
    <property type="match status" value="1"/>
</dbReference>
<evidence type="ECO:0000259" key="5">
    <source>
        <dbReference type="PROSITE" id="PS50893"/>
    </source>
</evidence>
<dbReference type="PANTHER" id="PTHR42711:SF5">
    <property type="entry name" value="ABC TRANSPORTER ATP-BINDING PROTEIN NATA"/>
    <property type="match status" value="1"/>
</dbReference>